<dbReference type="Proteomes" id="UP000186817">
    <property type="component" value="Unassembled WGS sequence"/>
</dbReference>
<name>A0A1Q9C2H0_SYMMI</name>
<dbReference type="AlphaFoldDB" id="A0A1Q9C2H0"/>
<reference evidence="1 2" key="1">
    <citation type="submission" date="2016-02" db="EMBL/GenBank/DDBJ databases">
        <title>Genome analysis of coral dinoflagellate symbionts highlights evolutionary adaptations to a symbiotic lifestyle.</title>
        <authorList>
            <person name="Aranda M."/>
            <person name="Li Y."/>
            <person name="Liew Y.J."/>
            <person name="Baumgarten S."/>
            <person name="Simakov O."/>
            <person name="Wilson M."/>
            <person name="Piel J."/>
            <person name="Ashoor H."/>
            <person name="Bougouffa S."/>
            <person name="Bajic V.B."/>
            <person name="Ryu T."/>
            <person name="Ravasi T."/>
            <person name="Bayer T."/>
            <person name="Micklem G."/>
            <person name="Kim H."/>
            <person name="Bhak J."/>
            <person name="Lajeunesse T.C."/>
            <person name="Voolstra C.R."/>
        </authorList>
    </citation>
    <scope>NUCLEOTIDE SEQUENCE [LARGE SCALE GENOMIC DNA]</scope>
    <source>
        <strain evidence="1 2">CCMP2467</strain>
    </source>
</reference>
<protein>
    <submittedName>
        <fullName evidence="1">Uncharacterized protein</fullName>
    </submittedName>
</protein>
<dbReference type="EMBL" id="LSRX01001844">
    <property type="protein sequence ID" value="OLP77115.1"/>
    <property type="molecule type" value="Genomic_DNA"/>
</dbReference>
<organism evidence="1 2">
    <name type="scientific">Symbiodinium microadriaticum</name>
    <name type="common">Dinoflagellate</name>
    <name type="synonym">Zooxanthella microadriatica</name>
    <dbReference type="NCBI Taxonomy" id="2951"/>
    <lineage>
        <taxon>Eukaryota</taxon>
        <taxon>Sar</taxon>
        <taxon>Alveolata</taxon>
        <taxon>Dinophyceae</taxon>
        <taxon>Suessiales</taxon>
        <taxon>Symbiodiniaceae</taxon>
        <taxon>Symbiodinium</taxon>
    </lineage>
</organism>
<proteinExistence type="predicted"/>
<keyword evidence="2" id="KW-1185">Reference proteome</keyword>
<sequence>MRSLGDWYRSNSGSADSWPLFGRLAAGWYRHVARRGQVDFEWIGAFDNSNWKMSQKVKKKNPQECTAADDENAEKAADTALKKELEDLDALRVKQAQRMDDGRHLSIVCEFPCQMALRFSFRIVVSVYLQDVLALRPELDASDSARNVGGTRLTDMSYVEKMPLQRFGSQYKATDCSGLDETQCEADVTEAQCSNMVSAVTNKHAPSKSKSQTLGKCYLKDGEKKWEPGAMPPAYQQLCRCRSKWVDYEVADADGACRYFCYSEKRNLTFSEDLARHECDVLSGVWDKYVFASSNVQAFITCVTGQDLRSATDVLRRGLDVALRVRILLEVHPSESCES</sequence>
<comment type="caution">
    <text evidence="1">The sequence shown here is derived from an EMBL/GenBank/DDBJ whole genome shotgun (WGS) entry which is preliminary data.</text>
</comment>
<accession>A0A1Q9C2H0</accession>
<evidence type="ECO:0000313" key="1">
    <source>
        <dbReference type="EMBL" id="OLP77115.1"/>
    </source>
</evidence>
<gene>
    <name evidence="1" type="ORF">AK812_SmicGene42867</name>
</gene>
<evidence type="ECO:0000313" key="2">
    <source>
        <dbReference type="Proteomes" id="UP000186817"/>
    </source>
</evidence>
<dbReference type="OrthoDB" id="10276160at2759"/>